<dbReference type="GO" id="GO:0015888">
    <property type="term" value="P:thiamine transport"/>
    <property type="evidence" value="ECO:0007669"/>
    <property type="project" value="TreeGrafter"/>
</dbReference>
<name>A0A929QYQ9_9ACTO</name>
<dbReference type="GO" id="GO:0030976">
    <property type="term" value="F:thiamine pyrophosphate binding"/>
    <property type="evidence" value="ECO:0007669"/>
    <property type="project" value="TreeGrafter"/>
</dbReference>
<gene>
    <name evidence="3" type="ORF">HXK03_07345</name>
</gene>
<dbReference type="Gene3D" id="3.40.190.10">
    <property type="entry name" value="Periplasmic binding protein-like II"/>
    <property type="match status" value="2"/>
</dbReference>
<evidence type="ECO:0000256" key="1">
    <source>
        <dbReference type="ARBA" id="ARBA00022729"/>
    </source>
</evidence>
<accession>A0A929QYQ9</accession>
<dbReference type="GO" id="GO:0030975">
    <property type="term" value="F:thiamine binding"/>
    <property type="evidence" value="ECO:0007669"/>
    <property type="project" value="TreeGrafter"/>
</dbReference>
<organism evidence="3 4">
    <name type="scientific">Schaalia georgiae</name>
    <dbReference type="NCBI Taxonomy" id="52768"/>
    <lineage>
        <taxon>Bacteria</taxon>
        <taxon>Bacillati</taxon>
        <taxon>Actinomycetota</taxon>
        <taxon>Actinomycetes</taxon>
        <taxon>Actinomycetales</taxon>
        <taxon>Actinomycetaceae</taxon>
        <taxon>Schaalia</taxon>
    </lineage>
</organism>
<dbReference type="CDD" id="cd13544">
    <property type="entry name" value="PBP2_Fbp_like_1"/>
    <property type="match status" value="1"/>
</dbReference>
<dbReference type="PANTHER" id="PTHR30006">
    <property type="entry name" value="THIAMINE-BINDING PERIPLASMIC PROTEIN-RELATED"/>
    <property type="match status" value="1"/>
</dbReference>
<dbReference type="InterPro" id="IPR026045">
    <property type="entry name" value="Ferric-bd"/>
</dbReference>
<proteinExistence type="predicted"/>
<evidence type="ECO:0000313" key="3">
    <source>
        <dbReference type="EMBL" id="MBF0940671.1"/>
    </source>
</evidence>
<comment type="caution">
    <text evidence="3">The sequence shown here is derived from an EMBL/GenBank/DDBJ whole genome shotgun (WGS) entry which is preliminary data.</text>
</comment>
<dbReference type="PROSITE" id="PS51257">
    <property type="entry name" value="PROKAR_LIPOPROTEIN"/>
    <property type="match status" value="1"/>
</dbReference>
<protein>
    <submittedName>
        <fullName evidence="3">ABC transporter substrate-binding protein</fullName>
    </submittedName>
</protein>
<keyword evidence="1 2" id="KW-0732">Signal</keyword>
<evidence type="ECO:0000313" key="4">
    <source>
        <dbReference type="Proteomes" id="UP000718630"/>
    </source>
</evidence>
<sequence length="350" mass="36999">MTNRRLAPLAGVAAVGMLALSACVVTDEQIQSAAGSESITIACGAMEDLCQKWTESFTASTGITATYVRLSSGEAVARLDSAKDNPEFDVWHGGPVDGYGAAVEKGLIEAYDSPSAAEIPAKYKDPDHNWTGVYVGVLGFCSNKAVLDNLGVEVPDSWDDLLDPALKGQISTAHPSTSGTAFTTLWTQTVLRGGEDGALDYMKQMHNNVLQYTKSGTAPGQIAGRGEVGVGLVFSHDCVKYRDEGMKDLVVSFPKEGTGYEIGGVALVANSKHSAAAKKYIDWAISPEAQNIGQTVGSNQVLTNPKAEANDKMVKLDEVSLIDYDFAAASAAKPALTARFDEEIAAQPRE</sequence>
<dbReference type="Pfam" id="PF13343">
    <property type="entry name" value="SBP_bac_6"/>
    <property type="match status" value="1"/>
</dbReference>
<feature type="chain" id="PRO_5039423916" evidence="2">
    <location>
        <begin position="22"/>
        <end position="350"/>
    </location>
</feature>
<reference evidence="3" key="1">
    <citation type="submission" date="2020-04" db="EMBL/GenBank/DDBJ databases">
        <title>Deep metagenomics examines the oral microbiome during advanced dental caries in children, revealing novel taxa and co-occurrences with host molecules.</title>
        <authorList>
            <person name="Baker J.L."/>
            <person name="Morton J.T."/>
            <person name="Dinis M."/>
            <person name="Alvarez R."/>
            <person name="Tran N.C."/>
            <person name="Knight R."/>
            <person name="Edlund A."/>
        </authorList>
    </citation>
    <scope>NUCLEOTIDE SEQUENCE</scope>
    <source>
        <strain evidence="3">JCVI_32_bin.64</strain>
    </source>
</reference>
<dbReference type="SUPFAM" id="SSF53850">
    <property type="entry name" value="Periplasmic binding protein-like II"/>
    <property type="match status" value="1"/>
</dbReference>
<dbReference type="EMBL" id="JABZFZ010000429">
    <property type="protein sequence ID" value="MBF0940671.1"/>
    <property type="molecule type" value="Genomic_DNA"/>
</dbReference>
<dbReference type="AlphaFoldDB" id="A0A929QYQ9"/>
<dbReference type="PANTHER" id="PTHR30006:SF2">
    <property type="entry name" value="ABC TRANSPORTER SUBSTRATE-BINDING PROTEIN"/>
    <property type="match status" value="1"/>
</dbReference>
<dbReference type="GO" id="GO:0030288">
    <property type="term" value="C:outer membrane-bounded periplasmic space"/>
    <property type="evidence" value="ECO:0007669"/>
    <property type="project" value="TreeGrafter"/>
</dbReference>
<evidence type="ECO:0000256" key="2">
    <source>
        <dbReference type="SAM" id="SignalP"/>
    </source>
</evidence>
<dbReference type="Proteomes" id="UP000718630">
    <property type="component" value="Unassembled WGS sequence"/>
</dbReference>
<dbReference type="PIRSF" id="PIRSF002825">
    <property type="entry name" value="CfbpA"/>
    <property type="match status" value="1"/>
</dbReference>
<feature type="signal peptide" evidence="2">
    <location>
        <begin position="1"/>
        <end position="21"/>
    </location>
</feature>